<dbReference type="Gene3D" id="3.40.630.100">
    <property type="entry name" value="Poly-gamma-glutamate hydrolase, zinc-binding motif"/>
    <property type="match status" value="1"/>
</dbReference>
<dbReference type="AlphaFoldDB" id="A0A7X0MW18"/>
<dbReference type="Proteomes" id="UP000585437">
    <property type="component" value="Unassembled WGS sequence"/>
</dbReference>
<evidence type="ECO:0000313" key="1">
    <source>
        <dbReference type="EMBL" id="MBB6510903.1"/>
    </source>
</evidence>
<comment type="caution">
    <text evidence="1">The sequence shown here is derived from an EMBL/GenBank/DDBJ whole genome shotgun (WGS) entry which is preliminary data.</text>
</comment>
<reference evidence="1 2" key="1">
    <citation type="submission" date="2020-08" db="EMBL/GenBank/DDBJ databases">
        <title>The Agave Microbiome: Exploring the role of microbial communities in plant adaptations to desert environments.</title>
        <authorList>
            <person name="Partida-Martinez L.P."/>
        </authorList>
    </citation>
    <scope>NUCLEOTIDE SEQUENCE [LARGE SCALE GENOMIC DNA]</scope>
    <source>
        <strain evidence="1 2">AS3.12</strain>
    </source>
</reference>
<sequence length="158" mass="17223">MADDRFRSYHDLAAVYSRGQHFDVSARTGLANASVLILAPHGGKIEIRTAEIAEATAAHDYSCYLFEAKLPKNNRKEMHVASELYDVPEALTAVTSAEVVVALHGRRDGGDTEKTWIGGLNQELSKRIGDTLNSGGFPVLFDPPNSKEYTRTTFAIAA</sequence>
<proteinExistence type="predicted"/>
<dbReference type="Pfam" id="PF05908">
    <property type="entry name" value="Gamma_PGA_hydro"/>
    <property type="match status" value="1"/>
</dbReference>
<keyword evidence="2" id="KW-1185">Reference proteome</keyword>
<name>A0A7X0MW18_9HYPH</name>
<evidence type="ECO:0000313" key="2">
    <source>
        <dbReference type="Proteomes" id="UP000585437"/>
    </source>
</evidence>
<dbReference type="EMBL" id="JACHBU010000012">
    <property type="protein sequence ID" value="MBB6510903.1"/>
    <property type="molecule type" value="Genomic_DNA"/>
</dbReference>
<dbReference type="InterPro" id="IPR038128">
    <property type="entry name" value="Gamma_PGA_hydro_sf"/>
</dbReference>
<dbReference type="InterPro" id="IPR008585">
    <property type="entry name" value="Gamma_PGA_hydro"/>
</dbReference>
<gene>
    <name evidence="1" type="ORF">F4695_004295</name>
</gene>
<protein>
    <submittedName>
        <fullName evidence="1">Phage replication-related protein YjqB (UPF0714/DUF867 family)</fullName>
    </submittedName>
</protein>
<organism evidence="1 2">
    <name type="scientific">Rhizobium soli</name>
    <dbReference type="NCBI Taxonomy" id="424798"/>
    <lineage>
        <taxon>Bacteria</taxon>
        <taxon>Pseudomonadati</taxon>
        <taxon>Pseudomonadota</taxon>
        <taxon>Alphaproteobacteria</taxon>
        <taxon>Hyphomicrobiales</taxon>
        <taxon>Rhizobiaceae</taxon>
        <taxon>Rhizobium/Agrobacterium group</taxon>
        <taxon>Rhizobium</taxon>
    </lineage>
</organism>
<accession>A0A7X0MW18</accession>